<dbReference type="HOGENOM" id="CLU_2183797_0_0_1"/>
<organism evidence="2 3">
    <name type="scientific">Colletotrichum sublineola</name>
    <name type="common">Sorghum anthracnose fungus</name>
    <dbReference type="NCBI Taxonomy" id="1173701"/>
    <lineage>
        <taxon>Eukaryota</taxon>
        <taxon>Fungi</taxon>
        <taxon>Dikarya</taxon>
        <taxon>Ascomycota</taxon>
        <taxon>Pezizomycotina</taxon>
        <taxon>Sordariomycetes</taxon>
        <taxon>Hypocreomycetidae</taxon>
        <taxon>Glomerellales</taxon>
        <taxon>Glomerellaceae</taxon>
        <taxon>Colletotrichum</taxon>
        <taxon>Colletotrichum graminicola species complex</taxon>
    </lineage>
</organism>
<evidence type="ECO:0000313" key="2">
    <source>
        <dbReference type="EMBL" id="KDN61554.1"/>
    </source>
</evidence>
<feature type="compositionally biased region" description="Basic and acidic residues" evidence="1">
    <location>
        <begin position="99"/>
        <end position="109"/>
    </location>
</feature>
<dbReference type="AlphaFoldDB" id="A0A066X1J6"/>
<keyword evidence="3" id="KW-1185">Reference proteome</keyword>
<dbReference type="Proteomes" id="UP000027238">
    <property type="component" value="Unassembled WGS sequence"/>
</dbReference>
<gene>
    <name evidence="2" type="ORF">CSUB01_12241</name>
</gene>
<reference evidence="3" key="1">
    <citation type="journal article" date="2014" name="Genome Announc.">
        <title>Draft genome sequence of Colletotrichum sublineola, a destructive pathogen of cultivated sorghum.</title>
        <authorList>
            <person name="Baroncelli R."/>
            <person name="Sanz-Martin J.M."/>
            <person name="Rech G.E."/>
            <person name="Sukno S.A."/>
            <person name="Thon M.R."/>
        </authorList>
    </citation>
    <scope>NUCLEOTIDE SEQUENCE [LARGE SCALE GENOMIC DNA]</scope>
    <source>
        <strain evidence="3">TX430BB</strain>
    </source>
</reference>
<dbReference type="EMBL" id="JMSE01001402">
    <property type="protein sequence ID" value="KDN61554.1"/>
    <property type="molecule type" value="Genomic_DNA"/>
</dbReference>
<protein>
    <submittedName>
        <fullName evidence="2">Uncharacterized protein</fullName>
    </submittedName>
</protein>
<comment type="caution">
    <text evidence="2">The sequence shown here is derived from an EMBL/GenBank/DDBJ whole genome shotgun (WGS) entry which is preliminary data.</text>
</comment>
<proteinExistence type="predicted"/>
<name>A0A066X1J6_COLSU</name>
<evidence type="ECO:0000256" key="1">
    <source>
        <dbReference type="SAM" id="MobiDB-lite"/>
    </source>
</evidence>
<sequence length="109" mass="11838">MPPPPPLESDAMLGPYDAADYITMLSREIARVGGAIREQSAPDLRLPISERPTEKIMALGCVVRAADALLAYADAATKEHSRRRNDQQGQKDVGGTRGHSHDGQSKYSH</sequence>
<feature type="region of interest" description="Disordered" evidence="1">
    <location>
        <begin position="76"/>
        <end position="109"/>
    </location>
</feature>
<accession>A0A066X1J6</accession>
<evidence type="ECO:0000313" key="3">
    <source>
        <dbReference type="Proteomes" id="UP000027238"/>
    </source>
</evidence>